<dbReference type="NCBIfam" id="TIGR04183">
    <property type="entry name" value="Por_Secre_tail"/>
    <property type="match status" value="1"/>
</dbReference>
<dbReference type="PANTHER" id="PTHR35580">
    <property type="entry name" value="CELL SURFACE GLYCOPROTEIN (S-LAYER PROTEIN)-LIKE PROTEIN"/>
    <property type="match status" value="1"/>
</dbReference>
<gene>
    <name evidence="2" type="ORF">OCK74_12505</name>
</gene>
<dbReference type="Gene3D" id="2.60.40.4070">
    <property type="match status" value="1"/>
</dbReference>
<sequence>MGTYLSYQKALLLLFLCLISFLCFAQVKEQWAKKYNGPGNSGDGASSMAVDAAGNVYVAGLSNGGKTLEDYVIIKYNATGKELWVRRYNGPGNGYDNPSFIALDLQGNLYVTGVSLGSGGESDMDYATIKFDAAGNEQWVKRYNGPANQWDEATSLAVDGSGNVYVSGMSWSIENNYDIVTIKYDHNGNQLWVKSYNGPGNDMDRASSMAVDALENVYVTGNSSLNGALDFVTIKYDVNGKEAWVKSFSGSSDSFDAGLVIVTDAFGNEYVTGYSIGSDTDYDFVTIKYDRNGHQLSIWKFDGIDNSMDIPVSLAVDASGNVYVAGTSRSKGSGDDFLTIKYDANGNAVWAKKYNGQENGADNAASLCVDIYGNVYVTGTTQVGAGPFDYDYATVKYDANGNERWVKKFNGSQKLNDGTKCIGVDGNGNVYVTGYSAVSDGSTDIVTIKYGQTSASDFSCGPKGDKVLVCHKGKTLCVAKSAVAAHLKHGDQLGNCNASTFLSNKTEDAAGASLGEQEVGGFRVSVSPNPFSTSAQMKYELPSAGTVSIKVYNMSGKEVATVVQGKRKAGMYRTDLSAADLGKGVYYYRALLSTGQNTNTLTGKFVVAQ</sequence>
<keyword evidence="3" id="KW-1185">Reference proteome</keyword>
<evidence type="ECO:0000313" key="3">
    <source>
        <dbReference type="Proteomes" id="UP001155483"/>
    </source>
</evidence>
<evidence type="ECO:0000256" key="1">
    <source>
        <dbReference type="SAM" id="SignalP"/>
    </source>
</evidence>
<dbReference type="AlphaFoldDB" id="A0A9X2XVT8"/>
<reference evidence="2" key="2">
    <citation type="submission" date="2023-04" db="EMBL/GenBank/DDBJ databases">
        <title>Paracnuella aquatica gen. nov., sp. nov., a member of the family Chitinophagaceae isolated from a hot spring.</title>
        <authorList>
            <person name="Wang C."/>
        </authorList>
    </citation>
    <scope>NUCLEOTIDE SEQUENCE</scope>
    <source>
        <strain evidence="2">LB-8</strain>
    </source>
</reference>
<dbReference type="InterPro" id="IPR052918">
    <property type="entry name" value="Motility_Chemotaxis_Reg"/>
</dbReference>
<dbReference type="InterPro" id="IPR026444">
    <property type="entry name" value="Secre_tail"/>
</dbReference>
<accession>A0A9X2XVT8</accession>
<dbReference type="PANTHER" id="PTHR35580:SF1">
    <property type="entry name" value="PHYTASE-LIKE DOMAIN-CONTAINING PROTEIN"/>
    <property type="match status" value="1"/>
</dbReference>
<protein>
    <submittedName>
        <fullName evidence="2">SBBP repeat-containing protein</fullName>
    </submittedName>
</protein>
<comment type="caution">
    <text evidence="2">The sequence shown here is derived from an EMBL/GenBank/DDBJ whole genome shotgun (WGS) entry which is preliminary data.</text>
</comment>
<dbReference type="RefSeq" id="WP_279297384.1">
    <property type="nucleotide sequence ID" value="NZ_JAOTIF010000008.1"/>
</dbReference>
<dbReference type="Gene3D" id="2.120.10.30">
    <property type="entry name" value="TolB, C-terminal domain"/>
    <property type="match status" value="2"/>
</dbReference>
<dbReference type="InterPro" id="IPR011042">
    <property type="entry name" value="6-blade_b-propeller_TolB-like"/>
</dbReference>
<keyword evidence="1" id="KW-0732">Signal</keyword>
<feature type="signal peptide" evidence="1">
    <location>
        <begin position="1"/>
        <end position="25"/>
    </location>
</feature>
<evidence type="ECO:0000313" key="2">
    <source>
        <dbReference type="EMBL" id="MCU7549945.1"/>
    </source>
</evidence>
<dbReference type="Proteomes" id="UP001155483">
    <property type="component" value="Unassembled WGS sequence"/>
</dbReference>
<reference evidence="2" key="1">
    <citation type="submission" date="2022-09" db="EMBL/GenBank/DDBJ databases">
        <authorList>
            <person name="Yuan C."/>
            <person name="Ke Z."/>
        </authorList>
    </citation>
    <scope>NUCLEOTIDE SEQUENCE</scope>
    <source>
        <strain evidence="2">LB-8</strain>
    </source>
</reference>
<dbReference type="EMBL" id="JAOTIF010000008">
    <property type="protein sequence ID" value="MCU7549945.1"/>
    <property type="molecule type" value="Genomic_DNA"/>
</dbReference>
<name>A0A9X2XVT8_9BACT</name>
<proteinExistence type="predicted"/>
<dbReference type="Pfam" id="PF06739">
    <property type="entry name" value="SBBP"/>
    <property type="match status" value="3"/>
</dbReference>
<organism evidence="2 3">
    <name type="scientific">Paraflavisolibacter caeni</name>
    <dbReference type="NCBI Taxonomy" id="2982496"/>
    <lineage>
        <taxon>Bacteria</taxon>
        <taxon>Pseudomonadati</taxon>
        <taxon>Bacteroidota</taxon>
        <taxon>Chitinophagia</taxon>
        <taxon>Chitinophagales</taxon>
        <taxon>Chitinophagaceae</taxon>
        <taxon>Paraflavisolibacter</taxon>
    </lineage>
</organism>
<feature type="chain" id="PRO_5040919935" evidence="1">
    <location>
        <begin position="26"/>
        <end position="609"/>
    </location>
</feature>
<dbReference type="InterPro" id="IPR010620">
    <property type="entry name" value="SBBP_repeat"/>
</dbReference>
<dbReference type="SUPFAM" id="SSF101898">
    <property type="entry name" value="NHL repeat"/>
    <property type="match status" value="2"/>
</dbReference>